<accession>A0A431VKR3</accession>
<gene>
    <name evidence="2" type="ORF">EJ903_05640</name>
</gene>
<proteinExistence type="predicted"/>
<dbReference type="Gene3D" id="3.40.50.300">
    <property type="entry name" value="P-loop containing nucleotide triphosphate hydrolases"/>
    <property type="match status" value="2"/>
</dbReference>
<name>A0A431VKR3_9PROT</name>
<dbReference type="RefSeq" id="WP_126612943.1">
    <property type="nucleotide sequence ID" value="NZ_JBHUCY010000004.1"/>
</dbReference>
<keyword evidence="3" id="KW-1185">Reference proteome</keyword>
<protein>
    <submittedName>
        <fullName evidence="2">DUF87 domain-containing protein</fullName>
    </submittedName>
</protein>
<dbReference type="PANTHER" id="PTHR42957:SF1">
    <property type="entry name" value="HELICASE MJ1565-RELATED"/>
    <property type="match status" value="1"/>
</dbReference>
<organism evidence="2 3">
    <name type="scientific">Azospirillum griseum</name>
    <dbReference type="NCBI Taxonomy" id="2496639"/>
    <lineage>
        <taxon>Bacteria</taxon>
        <taxon>Pseudomonadati</taxon>
        <taxon>Pseudomonadota</taxon>
        <taxon>Alphaproteobacteria</taxon>
        <taxon>Rhodospirillales</taxon>
        <taxon>Azospirillaceae</taxon>
        <taxon>Azospirillum</taxon>
    </lineage>
</organism>
<dbReference type="OrthoDB" id="9806951at2"/>
<dbReference type="Proteomes" id="UP000277007">
    <property type="component" value="Unassembled WGS sequence"/>
</dbReference>
<dbReference type="Pfam" id="PF01935">
    <property type="entry name" value="DUF87"/>
    <property type="match status" value="1"/>
</dbReference>
<dbReference type="InterPro" id="IPR027417">
    <property type="entry name" value="P-loop_NTPase"/>
</dbReference>
<dbReference type="CDD" id="cd01127">
    <property type="entry name" value="TrwB_TraG_TraD_VirD4"/>
    <property type="match status" value="1"/>
</dbReference>
<evidence type="ECO:0000313" key="3">
    <source>
        <dbReference type="Proteomes" id="UP000277007"/>
    </source>
</evidence>
<dbReference type="EMBL" id="RXMA01000003">
    <property type="protein sequence ID" value="RTR23047.1"/>
    <property type="molecule type" value="Genomic_DNA"/>
</dbReference>
<sequence length="594" mass="66209">MSDGSQQTRLGYVLESSPSSICIELDSDSILLEHKEDLQIGKFLLVACGHITQLVCTIQSIKATHRIIGEGNLELKFVVNAKPVGVYSRADGFARGSKRFPVPTEPAYKMDADILSAIYASSGTANFRVGRLSQNPDVDLTADGDKLFSKHIAIVGSTGSGKSCTVARIIQDVVGVSHGKNKYKNEQRNSHVVIFDIHSEYKATFELEGTENFTLNNLDVSNLALPYWMMNSDELETLFIESSENGSYNQVSQFRHAVIRNKEIHNPGVKDVAFDTPIYFSIEEVCHYIDNMNNEVIGKAKGQNLPKLHDDTLVEDRNKYFSGKLEFAQTSRSDATKASPGPYNGDFDRLHMRLVNKIADKRLKFIFDAKTSSGAYPKTDDFSDIIKQFIGYTNKSNVTILDLSGVPHEVLDIVVSLVSRLMFEFCFNYSKIKHASGALNDVPVMLVCEEAHNYVPRVGKSSHAASRQSIERIAKEGRKYGITLMVVSQRPSEVSETIFSQCSNFISLRLTNQNDQNYIKSLLPDMADGVGEILPNLAQGEFLIVGDAVLIPSVGVADRPNPEPHSQSIPYLSEWKKLWMDVDFQGVVKRWRKE</sequence>
<comment type="caution">
    <text evidence="2">The sequence shown here is derived from an EMBL/GenBank/DDBJ whole genome shotgun (WGS) entry which is preliminary data.</text>
</comment>
<evidence type="ECO:0000313" key="2">
    <source>
        <dbReference type="EMBL" id="RTR23047.1"/>
    </source>
</evidence>
<dbReference type="PANTHER" id="PTHR42957">
    <property type="entry name" value="HELICASE MJ1565-RELATED"/>
    <property type="match status" value="1"/>
</dbReference>
<dbReference type="SUPFAM" id="SSF52540">
    <property type="entry name" value="P-loop containing nucleoside triphosphate hydrolases"/>
    <property type="match status" value="1"/>
</dbReference>
<reference evidence="2 3" key="1">
    <citation type="submission" date="2018-12" db="EMBL/GenBank/DDBJ databases">
        <authorList>
            <person name="Yang Y."/>
        </authorList>
    </citation>
    <scope>NUCLEOTIDE SEQUENCE [LARGE SCALE GENOMIC DNA]</scope>
    <source>
        <strain evidence="2 3">L-25-5w-1</strain>
    </source>
</reference>
<evidence type="ECO:0000259" key="1">
    <source>
        <dbReference type="Pfam" id="PF01935"/>
    </source>
</evidence>
<dbReference type="InterPro" id="IPR002789">
    <property type="entry name" value="HerA_central"/>
</dbReference>
<dbReference type="InterPro" id="IPR008571">
    <property type="entry name" value="HerA-like"/>
</dbReference>
<feature type="domain" description="Helicase HerA central" evidence="1">
    <location>
        <begin position="128"/>
        <end position="421"/>
    </location>
</feature>
<dbReference type="AlphaFoldDB" id="A0A431VKR3"/>